<dbReference type="GO" id="GO:0000287">
    <property type="term" value="F:magnesium ion binding"/>
    <property type="evidence" value="ECO:0007669"/>
    <property type="project" value="UniProtKB-UniRule"/>
</dbReference>
<dbReference type="PANTHER" id="PTHR42740:SF1">
    <property type="entry name" value="RIBONUCLEASE VAPC3"/>
    <property type="match status" value="1"/>
</dbReference>
<dbReference type="GO" id="GO:0004540">
    <property type="term" value="F:RNA nuclease activity"/>
    <property type="evidence" value="ECO:0007669"/>
    <property type="project" value="InterPro"/>
</dbReference>
<evidence type="ECO:0000256" key="2">
    <source>
        <dbReference type="ARBA" id="ARBA00022722"/>
    </source>
</evidence>
<evidence type="ECO:0000256" key="3">
    <source>
        <dbReference type="ARBA" id="ARBA00022723"/>
    </source>
</evidence>
<evidence type="ECO:0000313" key="8">
    <source>
        <dbReference type="EMBL" id="GGD64020.1"/>
    </source>
</evidence>
<feature type="binding site" evidence="6">
    <location>
        <position position="7"/>
    </location>
    <ligand>
        <name>Mg(2+)</name>
        <dbReference type="ChEBI" id="CHEBI:18420"/>
    </ligand>
</feature>
<dbReference type="GO" id="GO:0016787">
    <property type="term" value="F:hydrolase activity"/>
    <property type="evidence" value="ECO:0007669"/>
    <property type="project" value="UniProtKB-KW"/>
</dbReference>
<keyword evidence="9" id="KW-1185">Reference proteome</keyword>
<dbReference type="SUPFAM" id="SSF88723">
    <property type="entry name" value="PIN domain-like"/>
    <property type="match status" value="1"/>
</dbReference>
<evidence type="ECO:0000256" key="4">
    <source>
        <dbReference type="ARBA" id="ARBA00022801"/>
    </source>
</evidence>
<keyword evidence="1 6" id="KW-1277">Toxin-antitoxin system</keyword>
<dbReference type="InterPro" id="IPR029060">
    <property type="entry name" value="PIN-like_dom_sf"/>
</dbReference>
<evidence type="ECO:0000256" key="6">
    <source>
        <dbReference type="HAMAP-Rule" id="MF_00265"/>
    </source>
</evidence>
<evidence type="ECO:0000256" key="1">
    <source>
        <dbReference type="ARBA" id="ARBA00022649"/>
    </source>
</evidence>
<keyword evidence="3 6" id="KW-0479">Metal-binding</keyword>
<dbReference type="GO" id="GO:0090729">
    <property type="term" value="F:toxin activity"/>
    <property type="evidence" value="ECO:0007669"/>
    <property type="project" value="UniProtKB-KW"/>
</dbReference>
<dbReference type="CDD" id="cd18764">
    <property type="entry name" value="PIN_MtVapC3-like"/>
    <property type="match status" value="1"/>
</dbReference>
<dbReference type="PANTHER" id="PTHR42740">
    <property type="entry name" value="RIBONUCLEASE VAPC3"/>
    <property type="match status" value="1"/>
</dbReference>
<organism evidence="8 9">
    <name type="scientific">Emticicia aquatilis</name>
    <dbReference type="NCBI Taxonomy" id="1537369"/>
    <lineage>
        <taxon>Bacteria</taxon>
        <taxon>Pseudomonadati</taxon>
        <taxon>Bacteroidota</taxon>
        <taxon>Cytophagia</taxon>
        <taxon>Cytophagales</taxon>
        <taxon>Leadbetterellaceae</taxon>
        <taxon>Emticicia</taxon>
    </lineage>
</organism>
<evidence type="ECO:0000313" key="9">
    <source>
        <dbReference type="Proteomes" id="UP000609064"/>
    </source>
</evidence>
<dbReference type="InterPro" id="IPR002716">
    <property type="entry name" value="PIN_dom"/>
</dbReference>
<name>A0A916YVI4_9BACT</name>
<comment type="cofactor">
    <cofactor evidence="6">
        <name>Mg(2+)</name>
        <dbReference type="ChEBI" id="CHEBI:18420"/>
    </cofactor>
</comment>
<comment type="caution">
    <text evidence="8">The sequence shown here is derived from an EMBL/GenBank/DDBJ whole genome shotgun (WGS) entry which is preliminary data.</text>
</comment>
<dbReference type="Proteomes" id="UP000609064">
    <property type="component" value="Unassembled WGS sequence"/>
</dbReference>
<feature type="binding site" evidence="6">
    <location>
        <position position="99"/>
    </location>
    <ligand>
        <name>Mg(2+)</name>
        <dbReference type="ChEBI" id="CHEBI:18420"/>
    </ligand>
</feature>
<dbReference type="EC" id="3.1.-.-" evidence="6"/>
<comment type="similarity">
    <text evidence="6">Belongs to the PINc/VapC protein family.</text>
</comment>
<dbReference type="InterPro" id="IPR022907">
    <property type="entry name" value="VapC_family"/>
</dbReference>
<sequence>MQILLFDTGIWIDYLRGKETSKVNLLDEYLLNTDVLRICPPIIQEILQGIRQDEQFNKIQKNLDRLSCLQIDAKEAAFGAAELYRNLRKKGITIRKPNDCLIAFYAIYFDISLVHNDSDFDLMIDHTPLKIYQL</sequence>
<evidence type="ECO:0000259" key="7">
    <source>
        <dbReference type="Pfam" id="PF01850"/>
    </source>
</evidence>
<comment type="function">
    <text evidence="6">Toxic component of a toxin-antitoxin (TA) system. An RNase.</text>
</comment>
<dbReference type="AlphaFoldDB" id="A0A916YVI4"/>
<dbReference type="RefSeq" id="WP_188766938.1">
    <property type="nucleotide sequence ID" value="NZ_BMKK01000006.1"/>
</dbReference>
<dbReference type="HAMAP" id="MF_00265">
    <property type="entry name" value="VapC_Nob1"/>
    <property type="match status" value="1"/>
</dbReference>
<reference evidence="8" key="2">
    <citation type="submission" date="2020-09" db="EMBL/GenBank/DDBJ databases">
        <authorList>
            <person name="Sun Q."/>
            <person name="Zhou Y."/>
        </authorList>
    </citation>
    <scope>NUCLEOTIDE SEQUENCE</scope>
    <source>
        <strain evidence="8">CGMCC 1.15958</strain>
    </source>
</reference>
<dbReference type="Gene3D" id="3.40.50.1010">
    <property type="entry name" value="5'-nuclease"/>
    <property type="match status" value="1"/>
</dbReference>
<keyword evidence="4 6" id="KW-0378">Hydrolase</keyword>
<accession>A0A916YVI4</accession>
<keyword evidence="6" id="KW-0800">Toxin</keyword>
<dbReference type="EMBL" id="BMKK01000006">
    <property type="protein sequence ID" value="GGD64020.1"/>
    <property type="molecule type" value="Genomic_DNA"/>
</dbReference>
<keyword evidence="5 6" id="KW-0460">Magnesium</keyword>
<dbReference type="InterPro" id="IPR051749">
    <property type="entry name" value="PINc/VapC_TA_RNase"/>
</dbReference>
<protein>
    <recommendedName>
        <fullName evidence="6">Ribonuclease VapC</fullName>
        <shortName evidence="6">RNase VapC</shortName>
        <ecNumber evidence="6">3.1.-.-</ecNumber>
    </recommendedName>
    <alternativeName>
        <fullName evidence="6">Toxin VapC</fullName>
    </alternativeName>
</protein>
<keyword evidence="2 6" id="KW-0540">Nuclease</keyword>
<reference evidence="8" key="1">
    <citation type="journal article" date="2014" name="Int. J. Syst. Evol. Microbiol.">
        <title>Complete genome sequence of Corynebacterium casei LMG S-19264T (=DSM 44701T), isolated from a smear-ripened cheese.</title>
        <authorList>
            <consortium name="US DOE Joint Genome Institute (JGI-PGF)"/>
            <person name="Walter F."/>
            <person name="Albersmeier A."/>
            <person name="Kalinowski J."/>
            <person name="Ruckert C."/>
        </authorList>
    </citation>
    <scope>NUCLEOTIDE SEQUENCE</scope>
    <source>
        <strain evidence="8">CGMCC 1.15958</strain>
    </source>
</reference>
<feature type="domain" description="PIN" evidence="7">
    <location>
        <begin position="5"/>
        <end position="121"/>
    </location>
</feature>
<evidence type="ECO:0000256" key="5">
    <source>
        <dbReference type="ARBA" id="ARBA00022842"/>
    </source>
</evidence>
<proteinExistence type="inferred from homology"/>
<gene>
    <name evidence="6" type="primary">vapC</name>
    <name evidence="8" type="ORF">GCM10011514_30020</name>
</gene>
<dbReference type="Pfam" id="PF01850">
    <property type="entry name" value="PIN"/>
    <property type="match status" value="1"/>
</dbReference>